<keyword evidence="5" id="KW-1185">Reference proteome</keyword>
<dbReference type="GO" id="GO:0035721">
    <property type="term" value="P:intraciliary retrograde transport"/>
    <property type="evidence" value="ECO:0007669"/>
    <property type="project" value="InterPro"/>
</dbReference>
<gene>
    <name evidence="4" type="ORF">DC041_0006681</name>
</gene>
<dbReference type="GO" id="GO:0060271">
    <property type="term" value="P:cilium assembly"/>
    <property type="evidence" value="ECO:0007669"/>
    <property type="project" value="TreeGrafter"/>
</dbReference>
<proteinExistence type="predicted"/>
<dbReference type="InterPro" id="IPR040379">
    <property type="entry name" value="WDR19/dyf-2"/>
</dbReference>
<comment type="caution">
    <text evidence="4">The sequence shown here is derived from an EMBL/GenBank/DDBJ whole genome shotgun (WGS) entry which is preliminary data.</text>
</comment>
<dbReference type="PANTHER" id="PTHR14920:SF0">
    <property type="entry name" value="WD REPEAT DOMAIN 19"/>
    <property type="match status" value="1"/>
</dbReference>
<feature type="domain" description="WDR19 first beta-propeller" evidence="3">
    <location>
        <begin position="58"/>
        <end position="135"/>
    </location>
</feature>
<keyword evidence="2" id="KW-0677">Repeat</keyword>
<name>A0A430QCC7_SCHBO</name>
<dbReference type="Proteomes" id="UP000290809">
    <property type="component" value="Unassembled WGS sequence"/>
</dbReference>
<protein>
    <recommendedName>
        <fullName evidence="3">WDR19 first beta-propeller domain-containing protein</fullName>
    </recommendedName>
</protein>
<reference evidence="4 5" key="1">
    <citation type="journal article" date="2019" name="PLoS Pathog.">
        <title>Genome sequence of the bovine parasite Schistosoma bovis Tanzania.</title>
        <authorList>
            <person name="Oey H."/>
            <person name="Zakrzewski M."/>
            <person name="Gobert G."/>
            <person name="Gravermann K."/>
            <person name="Stoye J."/>
            <person name="Jones M."/>
            <person name="Mcmanus D."/>
            <person name="Krause L."/>
        </authorList>
    </citation>
    <scope>NUCLEOTIDE SEQUENCE [LARGE SCALE GENOMIC DNA]</scope>
    <source>
        <strain evidence="4 5">TAN1997</strain>
    </source>
</reference>
<evidence type="ECO:0000259" key="3">
    <source>
        <dbReference type="Pfam" id="PF23389"/>
    </source>
</evidence>
<dbReference type="GO" id="GO:0030991">
    <property type="term" value="C:intraciliary transport particle A"/>
    <property type="evidence" value="ECO:0007669"/>
    <property type="project" value="TreeGrafter"/>
</dbReference>
<dbReference type="InterPro" id="IPR057855">
    <property type="entry name" value="Beta-prop_WDR19_1st"/>
</dbReference>
<dbReference type="SUPFAM" id="SSF50969">
    <property type="entry name" value="YVTN repeat-like/Quinoprotein amine dehydrogenase"/>
    <property type="match status" value="1"/>
</dbReference>
<dbReference type="Pfam" id="PF23389">
    <property type="entry name" value="Beta-prop_WDR19_1st"/>
    <property type="match status" value="1"/>
</dbReference>
<evidence type="ECO:0000313" key="4">
    <source>
        <dbReference type="EMBL" id="RTG85350.1"/>
    </source>
</evidence>
<dbReference type="GO" id="GO:0005929">
    <property type="term" value="C:cilium"/>
    <property type="evidence" value="ECO:0007669"/>
    <property type="project" value="TreeGrafter"/>
</dbReference>
<sequence length="135" mass="15483">MNRSTNDKILRYLEELFIIEHFEWCKSRDAYFSGNLRIMKKLFTTSINSHGISEKPFELQNCRSSYVAAFGFNQSVDIFDRHGEKKLEIPLPGEAISMSWDADGDNLAIIDDKTSSATLWDSLSFKISQIHTGVR</sequence>
<dbReference type="AlphaFoldDB" id="A0A430QCC7"/>
<evidence type="ECO:0000256" key="1">
    <source>
        <dbReference type="ARBA" id="ARBA00022574"/>
    </source>
</evidence>
<evidence type="ECO:0000313" key="5">
    <source>
        <dbReference type="Proteomes" id="UP000290809"/>
    </source>
</evidence>
<evidence type="ECO:0000256" key="2">
    <source>
        <dbReference type="ARBA" id="ARBA00022737"/>
    </source>
</evidence>
<organism evidence="4 5">
    <name type="scientific">Schistosoma bovis</name>
    <name type="common">Blood fluke</name>
    <dbReference type="NCBI Taxonomy" id="6184"/>
    <lineage>
        <taxon>Eukaryota</taxon>
        <taxon>Metazoa</taxon>
        <taxon>Spiralia</taxon>
        <taxon>Lophotrochozoa</taxon>
        <taxon>Platyhelminthes</taxon>
        <taxon>Trematoda</taxon>
        <taxon>Digenea</taxon>
        <taxon>Strigeidida</taxon>
        <taxon>Schistosomatoidea</taxon>
        <taxon>Schistosomatidae</taxon>
        <taxon>Schistosoma</taxon>
    </lineage>
</organism>
<dbReference type="STRING" id="6184.A0A430QCC7"/>
<keyword evidence="1" id="KW-0853">WD repeat</keyword>
<accession>A0A430QCC7</accession>
<dbReference type="EMBL" id="QMKO01001992">
    <property type="protein sequence ID" value="RTG85350.1"/>
    <property type="molecule type" value="Genomic_DNA"/>
</dbReference>
<dbReference type="PANTHER" id="PTHR14920">
    <property type="entry name" value="OSMOTIC AVOIDANCE ABNORMAL PROTEIN 1/WD REPEAT MEMBRANE PROTEIN"/>
    <property type="match status" value="1"/>
</dbReference>
<dbReference type="InterPro" id="IPR011044">
    <property type="entry name" value="Quino_amine_DH_bsu"/>
</dbReference>